<dbReference type="Proteomes" id="UP000785679">
    <property type="component" value="Unassembled WGS sequence"/>
</dbReference>
<dbReference type="Gene3D" id="1.10.418.40">
    <property type="entry name" value="Autophagy protein 6/Beclin 1"/>
    <property type="match status" value="1"/>
</dbReference>
<evidence type="ECO:0000313" key="4">
    <source>
        <dbReference type="EMBL" id="TNV83752.1"/>
    </source>
</evidence>
<evidence type="ECO:0000256" key="1">
    <source>
        <dbReference type="ARBA" id="ARBA00005965"/>
    </source>
</evidence>
<feature type="domain" description="Atg6 BARA" evidence="2">
    <location>
        <begin position="229"/>
        <end position="411"/>
    </location>
</feature>
<dbReference type="InterPro" id="IPR038274">
    <property type="entry name" value="Atg6/Beclin_C_sf"/>
</dbReference>
<proteinExistence type="inferred from homology"/>
<dbReference type="Pfam" id="PF17675">
    <property type="entry name" value="APG6_N"/>
    <property type="match status" value="1"/>
</dbReference>
<evidence type="ECO:0000259" key="2">
    <source>
        <dbReference type="Pfam" id="PF04111"/>
    </source>
</evidence>
<reference evidence="4" key="1">
    <citation type="submission" date="2019-06" db="EMBL/GenBank/DDBJ databases">
        <authorList>
            <person name="Zheng W."/>
        </authorList>
    </citation>
    <scope>NUCLEOTIDE SEQUENCE</scope>
    <source>
        <strain evidence="4">QDHG01</strain>
    </source>
</reference>
<dbReference type="GO" id="GO:0045324">
    <property type="term" value="P:late endosome to vacuole transport"/>
    <property type="evidence" value="ECO:0007669"/>
    <property type="project" value="TreeGrafter"/>
</dbReference>
<accession>A0A8J8NXB6</accession>
<dbReference type="InterPro" id="IPR040455">
    <property type="entry name" value="Atg6_BARA"/>
</dbReference>
<dbReference type="PANTHER" id="PTHR12768">
    <property type="entry name" value="BECLIN 1"/>
    <property type="match status" value="1"/>
</dbReference>
<dbReference type="EMBL" id="RRYP01003507">
    <property type="protein sequence ID" value="TNV83752.1"/>
    <property type="molecule type" value="Genomic_DNA"/>
</dbReference>
<organism evidence="4 5">
    <name type="scientific">Halteria grandinella</name>
    <dbReference type="NCBI Taxonomy" id="5974"/>
    <lineage>
        <taxon>Eukaryota</taxon>
        <taxon>Sar</taxon>
        <taxon>Alveolata</taxon>
        <taxon>Ciliophora</taxon>
        <taxon>Intramacronucleata</taxon>
        <taxon>Spirotrichea</taxon>
        <taxon>Stichotrichia</taxon>
        <taxon>Sporadotrichida</taxon>
        <taxon>Halteriidae</taxon>
        <taxon>Halteria</taxon>
    </lineage>
</organism>
<dbReference type="AlphaFoldDB" id="A0A8J8NXB6"/>
<dbReference type="InterPro" id="IPR007243">
    <property type="entry name" value="Atg6/Beclin"/>
</dbReference>
<keyword evidence="5" id="KW-1185">Reference proteome</keyword>
<name>A0A8J8NXB6_HALGN</name>
<dbReference type="GO" id="GO:0000045">
    <property type="term" value="P:autophagosome assembly"/>
    <property type="evidence" value="ECO:0007669"/>
    <property type="project" value="TreeGrafter"/>
</dbReference>
<dbReference type="PANTHER" id="PTHR12768:SF4">
    <property type="entry name" value="BECLIN-1"/>
    <property type="match status" value="1"/>
</dbReference>
<feature type="domain" description="Atg6/beclin coiled-coil" evidence="3">
    <location>
        <begin position="96"/>
        <end position="225"/>
    </location>
</feature>
<dbReference type="GO" id="GO:0000407">
    <property type="term" value="C:phagophore assembly site"/>
    <property type="evidence" value="ECO:0007669"/>
    <property type="project" value="TreeGrafter"/>
</dbReference>
<evidence type="ECO:0000313" key="5">
    <source>
        <dbReference type="Proteomes" id="UP000785679"/>
    </source>
</evidence>
<dbReference type="GO" id="GO:0006995">
    <property type="term" value="P:cellular response to nitrogen starvation"/>
    <property type="evidence" value="ECO:0007669"/>
    <property type="project" value="TreeGrafter"/>
</dbReference>
<comment type="caution">
    <text evidence="4">The sequence shown here is derived from an EMBL/GenBank/DDBJ whole genome shotgun (WGS) entry which is preliminary data.</text>
</comment>
<protein>
    <recommendedName>
        <fullName evidence="6">Autophagy-related protein 6</fullName>
    </recommendedName>
</protein>
<dbReference type="Gene3D" id="6.10.250.3110">
    <property type="match status" value="1"/>
</dbReference>
<evidence type="ECO:0008006" key="6">
    <source>
        <dbReference type="Google" id="ProtNLM"/>
    </source>
</evidence>
<comment type="similarity">
    <text evidence="1">Belongs to the beclin family.</text>
</comment>
<dbReference type="OrthoDB" id="20368at2759"/>
<dbReference type="GO" id="GO:0034272">
    <property type="term" value="C:phosphatidylinositol 3-kinase complex, class III, type II"/>
    <property type="evidence" value="ECO:0007669"/>
    <property type="project" value="TreeGrafter"/>
</dbReference>
<dbReference type="InterPro" id="IPR041691">
    <property type="entry name" value="Atg6/beclin_CC"/>
</dbReference>
<dbReference type="GO" id="GO:0043548">
    <property type="term" value="F:phosphatidylinositol 3-kinase binding"/>
    <property type="evidence" value="ECO:0007669"/>
    <property type="project" value="TreeGrafter"/>
</dbReference>
<dbReference type="GO" id="GO:0034271">
    <property type="term" value="C:phosphatidylinositol 3-kinase complex, class III, type I"/>
    <property type="evidence" value="ECO:0007669"/>
    <property type="project" value="TreeGrafter"/>
</dbReference>
<dbReference type="Pfam" id="PF04111">
    <property type="entry name" value="APG6"/>
    <property type="match status" value="1"/>
</dbReference>
<evidence type="ECO:0000259" key="3">
    <source>
        <dbReference type="Pfam" id="PF17675"/>
    </source>
</evidence>
<sequence>MSAPSHCQECRQPLLLQLSQQSLLKESYDQLEDLLRSTATGTSHQKLPSLDEHPLYCFGLSGDASQNSQLAERELRVRDLVGGGGDGAAQVQLRYPVCFDCFEQIIQGLDLRIKQKEAERDIYMRGLTKIENKIHKAQTKDDSAFKAELATLTLEEQELDKELALLEQEELQNTQELQRLTKSKQSLAQEEQSFWHDVNHYEKNLLGFQDSLASATSQIESLKHQYDRLKVTNVIGEVFQIGTAEELGTIGGFRLGKLPMTEVKADEINAAMGHSVYLMCVLAHRFGYKLDSKFDIILCGAYCRIALKSSPSQKFELYLTSSNTDRYNTALLYLLDALNSLSQFVDNQYGFLLQKMLSEGEWKVVIGQQKNMGISSDGCIGRVPFRYDPNNLPQWSKANKLYLMKLEHLSMVSVLRDQSEQMQQPY</sequence>
<dbReference type="GO" id="GO:0000423">
    <property type="term" value="P:mitophagy"/>
    <property type="evidence" value="ECO:0007669"/>
    <property type="project" value="TreeGrafter"/>
</dbReference>
<dbReference type="GO" id="GO:0030674">
    <property type="term" value="F:protein-macromolecule adaptor activity"/>
    <property type="evidence" value="ECO:0007669"/>
    <property type="project" value="TreeGrafter"/>
</dbReference>
<gene>
    <name evidence="4" type="ORF">FGO68_gene9844</name>
</gene>